<feature type="transmembrane region" description="Helical" evidence="9">
    <location>
        <begin position="52"/>
        <end position="70"/>
    </location>
</feature>
<sequence length="176" mass="18727">MILERLERLSDRLARYSALAGLGGLMGIAALVTIDVLGRWLFNSPIRGSADIVTLLLPVVVGAAFPSVITSRGHIAVKFLSRIAGVRGADALEAFGNGIAMAALALIAWLSADHALRLMGSGETTWVLRLPLWPTWVAFCVLLAISTAVQAIVFFRDVANFVSGNRLETSSNMAGH</sequence>
<dbReference type="EMBL" id="QJJK01000013">
    <property type="protein sequence ID" value="PXW53659.1"/>
    <property type="molecule type" value="Genomic_DNA"/>
</dbReference>
<keyword evidence="12" id="KW-1185">Reference proteome</keyword>
<comment type="subcellular location">
    <subcellularLocation>
        <location evidence="1 9">Cell inner membrane</location>
        <topology evidence="1 9">Multi-pass membrane protein</topology>
    </subcellularLocation>
</comment>
<comment type="similarity">
    <text evidence="8 9">Belongs to the TRAP transporter small permease family.</text>
</comment>
<comment type="function">
    <text evidence="9">Part of the tripartite ATP-independent periplasmic (TRAP) transport system.</text>
</comment>
<evidence type="ECO:0000256" key="2">
    <source>
        <dbReference type="ARBA" id="ARBA00022448"/>
    </source>
</evidence>
<dbReference type="PANTHER" id="PTHR35011:SF10">
    <property type="entry name" value="TRAP TRANSPORTER SMALL PERMEASE PROTEIN"/>
    <property type="match status" value="1"/>
</dbReference>
<organism evidence="11 12">
    <name type="scientific">Chelatococcus asaccharovorans</name>
    <dbReference type="NCBI Taxonomy" id="28210"/>
    <lineage>
        <taxon>Bacteria</taxon>
        <taxon>Pseudomonadati</taxon>
        <taxon>Pseudomonadota</taxon>
        <taxon>Alphaproteobacteria</taxon>
        <taxon>Hyphomicrobiales</taxon>
        <taxon>Chelatococcaceae</taxon>
        <taxon>Chelatococcus</taxon>
    </lineage>
</organism>
<evidence type="ECO:0000256" key="5">
    <source>
        <dbReference type="ARBA" id="ARBA00022692"/>
    </source>
</evidence>
<dbReference type="Proteomes" id="UP000248021">
    <property type="component" value="Unassembled WGS sequence"/>
</dbReference>
<evidence type="ECO:0000256" key="1">
    <source>
        <dbReference type="ARBA" id="ARBA00004429"/>
    </source>
</evidence>
<evidence type="ECO:0000256" key="3">
    <source>
        <dbReference type="ARBA" id="ARBA00022475"/>
    </source>
</evidence>
<dbReference type="PANTHER" id="PTHR35011">
    <property type="entry name" value="2,3-DIKETO-L-GULONATE TRAP TRANSPORTER SMALL PERMEASE PROTEIN YIAM"/>
    <property type="match status" value="1"/>
</dbReference>
<feature type="domain" description="Tripartite ATP-independent periplasmic transporters DctQ component" evidence="10">
    <location>
        <begin position="28"/>
        <end position="158"/>
    </location>
</feature>
<keyword evidence="6 9" id="KW-1133">Transmembrane helix</keyword>
<keyword evidence="2 9" id="KW-0813">Transport</keyword>
<feature type="transmembrane region" description="Helical" evidence="9">
    <location>
        <begin position="91"/>
        <end position="112"/>
    </location>
</feature>
<dbReference type="GO" id="GO:0022857">
    <property type="term" value="F:transmembrane transporter activity"/>
    <property type="evidence" value="ECO:0007669"/>
    <property type="project" value="UniProtKB-UniRule"/>
</dbReference>
<evidence type="ECO:0000256" key="4">
    <source>
        <dbReference type="ARBA" id="ARBA00022519"/>
    </source>
</evidence>
<evidence type="ECO:0000313" key="12">
    <source>
        <dbReference type="Proteomes" id="UP000248021"/>
    </source>
</evidence>
<evidence type="ECO:0000256" key="8">
    <source>
        <dbReference type="ARBA" id="ARBA00038436"/>
    </source>
</evidence>
<evidence type="ECO:0000256" key="9">
    <source>
        <dbReference type="RuleBase" id="RU369079"/>
    </source>
</evidence>
<keyword evidence="4 9" id="KW-0997">Cell inner membrane</keyword>
<dbReference type="Pfam" id="PF04290">
    <property type="entry name" value="DctQ"/>
    <property type="match status" value="1"/>
</dbReference>
<keyword evidence="3" id="KW-1003">Cell membrane</keyword>
<accession>A0A2V3TVV4</accession>
<keyword evidence="7 9" id="KW-0472">Membrane</keyword>
<dbReference type="GO" id="GO:0015740">
    <property type="term" value="P:C4-dicarboxylate transport"/>
    <property type="evidence" value="ECO:0007669"/>
    <property type="project" value="TreeGrafter"/>
</dbReference>
<feature type="transmembrane region" description="Helical" evidence="9">
    <location>
        <begin position="12"/>
        <end position="32"/>
    </location>
</feature>
<proteinExistence type="inferred from homology"/>
<dbReference type="GO" id="GO:0005886">
    <property type="term" value="C:plasma membrane"/>
    <property type="evidence" value="ECO:0007669"/>
    <property type="project" value="UniProtKB-SubCell"/>
</dbReference>
<dbReference type="AlphaFoldDB" id="A0A2V3TVV4"/>
<reference evidence="11 12" key="1">
    <citation type="submission" date="2018-05" db="EMBL/GenBank/DDBJ databases">
        <title>Genomic Encyclopedia of Type Strains, Phase IV (KMG-IV): sequencing the most valuable type-strain genomes for metagenomic binning, comparative biology and taxonomic classification.</title>
        <authorList>
            <person name="Goeker M."/>
        </authorList>
    </citation>
    <scope>NUCLEOTIDE SEQUENCE [LARGE SCALE GENOMIC DNA]</scope>
    <source>
        <strain evidence="11 12">DSM 6462</strain>
    </source>
</reference>
<gene>
    <name evidence="11" type="ORF">C7450_113147</name>
</gene>
<evidence type="ECO:0000256" key="7">
    <source>
        <dbReference type="ARBA" id="ARBA00023136"/>
    </source>
</evidence>
<comment type="caution">
    <text evidence="11">The sequence shown here is derived from an EMBL/GenBank/DDBJ whole genome shotgun (WGS) entry which is preliminary data.</text>
</comment>
<comment type="subunit">
    <text evidence="9">The complex comprises the extracytoplasmic solute receptor protein and the two transmembrane proteins.</text>
</comment>
<protein>
    <recommendedName>
        <fullName evidence="9">TRAP transporter small permease protein</fullName>
    </recommendedName>
</protein>
<dbReference type="InterPro" id="IPR055348">
    <property type="entry name" value="DctQ"/>
</dbReference>
<feature type="transmembrane region" description="Helical" evidence="9">
    <location>
        <begin position="132"/>
        <end position="155"/>
    </location>
</feature>
<name>A0A2V3TVV4_9HYPH</name>
<evidence type="ECO:0000259" key="10">
    <source>
        <dbReference type="Pfam" id="PF04290"/>
    </source>
</evidence>
<dbReference type="OrthoDB" id="8456618at2"/>
<evidence type="ECO:0000256" key="6">
    <source>
        <dbReference type="ARBA" id="ARBA00022989"/>
    </source>
</evidence>
<dbReference type="RefSeq" id="WP_110377617.1">
    <property type="nucleotide sequence ID" value="NZ_CAKNFM010000006.1"/>
</dbReference>
<evidence type="ECO:0000313" key="11">
    <source>
        <dbReference type="EMBL" id="PXW53659.1"/>
    </source>
</evidence>
<dbReference type="InterPro" id="IPR007387">
    <property type="entry name" value="TRAP_DctQ"/>
</dbReference>
<keyword evidence="5 9" id="KW-0812">Transmembrane</keyword>